<feature type="binding site" evidence="8">
    <location>
        <position position="277"/>
    </location>
    <ligand>
        <name>substrate</name>
    </ligand>
</feature>
<comment type="catalytic activity">
    <reaction evidence="8">
        <text>L-glutamate + acetyl-CoA = N-acetyl-L-glutamate + CoA + H(+)</text>
        <dbReference type="Rhea" id="RHEA:24292"/>
        <dbReference type="ChEBI" id="CHEBI:15378"/>
        <dbReference type="ChEBI" id="CHEBI:29985"/>
        <dbReference type="ChEBI" id="CHEBI:44337"/>
        <dbReference type="ChEBI" id="CHEBI:57287"/>
        <dbReference type="ChEBI" id="CHEBI:57288"/>
        <dbReference type="EC" id="2.3.1.1"/>
    </reaction>
</comment>
<evidence type="ECO:0000313" key="10">
    <source>
        <dbReference type="Proteomes" id="UP000276103"/>
    </source>
</evidence>
<dbReference type="InterPro" id="IPR002813">
    <property type="entry name" value="Arg_biosynth_ArgJ"/>
</dbReference>
<dbReference type="GO" id="GO:0004042">
    <property type="term" value="F:L-glutamate N-acetyltransferase activity"/>
    <property type="evidence" value="ECO:0007669"/>
    <property type="project" value="UniProtKB-UniRule"/>
</dbReference>
<evidence type="ECO:0000256" key="2">
    <source>
        <dbReference type="ARBA" id="ARBA00011475"/>
    </source>
</evidence>
<organism evidence="9 10">
    <name type="scientific">Trichormus variabilis SAG 1403-4b</name>
    <dbReference type="NCBI Taxonomy" id="447716"/>
    <lineage>
        <taxon>Bacteria</taxon>
        <taxon>Bacillati</taxon>
        <taxon>Cyanobacteriota</taxon>
        <taxon>Cyanophyceae</taxon>
        <taxon>Nostocales</taxon>
        <taxon>Nostocaceae</taxon>
        <taxon>Trichormus</taxon>
    </lineage>
</organism>
<keyword evidence="8" id="KW-0511">Multifunctional enzyme</keyword>
<dbReference type="SUPFAM" id="SSF56266">
    <property type="entry name" value="DmpA/ArgJ-like"/>
    <property type="match status" value="1"/>
</dbReference>
<dbReference type="Pfam" id="PF01960">
    <property type="entry name" value="ArgJ"/>
    <property type="match status" value="1"/>
</dbReference>
<dbReference type="GO" id="GO:0006592">
    <property type="term" value="P:ornithine biosynthetic process"/>
    <property type="evidence" value="ECO:0007669"/>
    <property type="project" value="TreeGrafter"/>
</dbReference>
<feature type="site" description="Involved in the stabilization of negative charge on the oxyanion by the formation of the oxyanion hole" evidence="8">
    <location>
        <position position="117"/>
    </location>
</feature>
<comment type="subunit">
    <text evidence="2 8">Heterotetramer of two alpha and two beta chains.</text>
</comment>
<evidence type="ECO:0000256" key="7">
    <source>
        <dbReference type="ARBA" id="ARBA00023315"/>
    </source>
</evidence>
<keyword evidence="5 8" id="KW-0808">Transferase</keyword>
<evidence type="ECO:0000256" key="8">
    <source>
        <dbReference type="HAMAP-Rule" id="MF_01106"/>
    </source>
</evidence>
<feature type="binding site" evidence="8">
    <location>
        <position position="432"/>
    </location>
    <ligand>
        <name>substrate</name>
    </ligand>
</feature>
<dbReference type="Proteomes" id="UP000276103">
    <property type="component" value="Unassembled WGS sequence"/>
</dbReference>
<dbReference type="EC" id="2.3.1.1" evidence="8"/>
<sequence>MGDWQEITGGVTAARGYRAAGITAGLKPSGLPDLALILSDVDAIAAGVFTTSHVKAACVDYCRQHLQAKHSARAILCNAGQANAATGSQGVKDTLESADLLAKELGISPEAILLASTGVIGQRIKMDILRSGIPKVVAALSETGSDAAAGAIITTDLVKKSIALETTIGERPVRIGGIAKGSGMIHPNMATMLAFVTCDAAVSSSLWQQMLTRAADRSFNSITVDGDTSTNDSLIALANGQSRTPAITEMGPEAEKLEAMLTAVCQHLAKAIARDGEGATCLVEVQVSGANDEAAARQIAKTIAGSSLVKSAIFGRDPNWGRIAGAAGRAGVPFEQDNLQIKLGDFLLFENGQPLPFDKAAASAYLKQIAAESSLPKDFVATNNSNDLSVDRSMIQPQRVDNPVIISVSVGNGHGTGKAWGCDLSYDYVKINAEYTT</sequence>
<dbReference type="InterPro" id="IPR042195">
    <property type="entry name" value="ArgJ_beta_C"/>
</dbReference>
<evidence type="ECO:0000313" key="9">
    <source>
        <dbReference type="EMBL" id="RUS98378.1"/>
    </source>
</evidence>
<dbReference type="FunFam" id="3.60.70.12:FF:000001">
    <property type="entry name" value="Arginine biosynthesis bifunctional protein ArgJ, chloroplastic"/>
    <property type="match status" value="1"/>
</dbReference>
<dbReference type="Gene3D" id="3.10.20.340">
    <property type="entry name" value="ArgJ beta chain, C-terminal domain"/>
    <property type="match status" value="1"/>
</dbReference>
<evidence type="ECO:0000256" key="5">
    <source>
        <dbReference type="ARBA" id="ARBA00022679"/>
    </source>
</evidence>
<dbReference type="EC" id="2.3.1.35" evidence="8"/>
<comment type="function">
    <text evidence="8">Catalyzes two activities which are involved in the cyclic version of arginine biosynthesis: the synthesis of N-acetylglutamate from glutamate and acetyl-CoA as the acetyl donor, and of ornithine by transacetylation between N(2)-acetylornithine and glutamate.</text>
</comment>
<comment type="pathway">
    <text evidence="8">Amino-acid biosynthesis; L-arginine biosynthesis; L-ornithine and N-acetyl-L-glutamate from L-glutamate and N(2)-acetyl-L-ornithine (cyclic): step 1/1.</text>
</comment>
<dbReference type="UniPathway" id="UPA00068">
    <property type="reaction ID" value="UER00106"/>
</dbReference>
<feature type="site" description="Involved in the stabilization of negative charge on the oxyanion by the formation of the oxyanion hole" evidence="8">
    <location>
        <position position="118"/>
    </location>
</feature>
<keyword evidence="8" id="KW-0963">Cytoplasm</keyword>
<dbReference type="GO" id="GO:0006526">
    <property type="term" value="P:L-arginine biosynthetic process"/>
    <property type="evidence" value="ECO:0007669"/>
    <property type="project" value="UniProtKB-UniRule"/>
</dbReference>
<keyword evidence="4 8" id="KW-0028">Amino-acid biosynthesis</keyword>
<feature type="binding site" evidence="8">
    <location>
        <position position="180"/>
    </location>
    <ligand>
        <name>substrate</name>
    </ligand>
</feature>
<evidence type="ECO:0000256" key="3">
    <source>
        <dbReference type="ARBA" id="ARBA00022571"/>
    </source>
</evidence>
<feature type="site" description="Cleavage; by autolysis" evidence="8">
    <location>
        <begin position="190"/>
        <end position="191"/>
    </location>
</feature>
<dbReference type="HAMAP" id="MF_01106">
    <property type="entry name" value="ArgJ"/>
    <property type="match status" value="1"/>
</dbReference>
<dbReference type="OrthoDB" id="9804242at2"/>
<evidence type="ECO:0000256" key="6">
    <source>
        <dbReference type="ARBA" id="ARBA00022813"/>
    </source>
</evidence>
<comment type="caution">
    <text evidence="9">The sequence shown here is derived from an EMBL/GenBank/DDBJ whole genome shotgun (WGS) entry which is preliminary data.</text>
</comment>
<keyword evidence="7 8" id="KW-0012">Acyltransferase</keyword>
<feature type="active site" description="Nucleophile" evidence="8">
    <location>
        <position position="191"/>
    </location>
</feature>
<evidence type="ECO:0000256" key="1">
    <source>
        <dbReference type="ARBA" id="ARBA00006774"/>
    </source>
</evidence>
<accession>A0A433UX30</accession>
<feature type="binding site" evidence="8">
    <location>
        <position position="437"/>
    </location>
    <ligand>
        <name>substrate</name>
    </ligand>
</feature>
<reference evidence="9 10" key="1">
    <citation type="journal article" date="2019" name="Genome Biol. Evol.">
        <title>Day and night: Metabolic profiles and evolutionary relationships of six axenic non-marine cyanobacteria.</title>
        <authorList>
            <person name="Will S.E."/>
            <person name="Henke P."/>
            <person name="Boedeker C."/>
            <person name="Huang S."/>
            <person name="Brinkmann H."/>
            <person name="Rohde M."/>
            <person name="Jarek M."/>
            <person name="Friedl T."/>
            <person name="Seufert S."/>
            <person name="Schumacher M."/>
            <person name="Overmann J."/>
            <person name="Neumann-Schaal M."/>
            <person name="Petersen J."/>
        </authorList>
    </citation>
    <scope>NUCLEOTIDE SEQUENCE [LARGE SCALE GENOMIC DNA]</scope>
    <source>
        <strain evidence="9 10">SAG 1403-4b</strain>
    </source>
</reference>
<evidence type="ECO:0000256" key="4">
    <source>
        <dbReference type="ARBA" id="ARBA00022605"/>
    </source>
</evidence>
<protein>
    <recommendedName>
        <fullName evidence="8">Arginine biosynthesis bifunctional protein ArgJ</fullName>
    </recommendedName>
    <domain>
        <recommendedName>
            <fullName evidence="8">Glutamate N-acetyltransferase</fullName>
            <ecNumber evidence="8">2.3.1.35</ecNumber>
        </recommendedName>
        <alternativeName>
            <fullName evidence="8">Ornithine acetyltransferase</fullName>
            <shortName evidence="8">OATase</shortName>
        </alternativeName>
        <alternativeName>
            <fullName evidence="8">Ornithine transacetylase</fullName>
        </alternativeName>
    </domain>
    <domain>
        <recommendedName>
            <fullName evidence="8">Amino-acid acetyltransferase</fullName>
            <ecNumber evidence="8">2.3.1.1</ecNumber>
        </recommendedName>
        <alternativeName>
            <fullName evidence="8">N-acetylglutamate synthase</fullName>
            <shortName evidence="8">AGSase</shortName>
        </alternativeName>
    </domain>
    <component>
        <recommendedName>
            <fullName evidence="8">Arginine biosynthesis bifunctional protein ArgJ alpha chain</fullName>
        </recommendedName>
    </component>
    <component>
        <recommendedName>
            <fullName evidence="8">Arginine biosynthesis bifunctional protein ArgJ beta chain</fullName>
        </recommendedName>
    </component>
</protein>
<dbReference type="GO" id="GO:0005737">
    <property type="term" value="C:cytoplasm"/>
    <property type="evidence" value="ECO:0007669"/>
    <property type="project" value="UniProtKB-SubCell"/>
</dbReference>
<gene>
    <name evidence="8 9" type="primary">argJ</name>
    <name evidence="9" type="ORF">DSM107003_14660</name>
</gene>
<dbReference type="AlphaFoldDB" id="A0A433UX30"/>
<feature type="chain" id="PRO_5023511797" description="Arginine biosynthesis bifunctional protein ArgJ beta chain" evidence="8">
    <location>
        <begin position="191"/>
        <end position="437"/>
    </location>
</feature>
<comment type="pathway">
    <text evidence="8">Amino-acid biosynthesis; L-arginine biosynthesis; N(2)-acetyl-L-ornithine from L-glutamate: step 1/4.</text>
</comment>
<keyword evidence="10" id="KW-1185">Reference proteome</keyword>
<keyword evidence="3 8" id="KW-0055">Arginine biosynthesis</keyword>
<keyword evidence="6 8" id="KW-0068">Autocatalytic cleavage</keyword>
<dbReference type="NCBIfam" id="TIGR00120">
    <property type="entry name" value="ArgJ"/>
    <property type="match status" value="1"/>
</dbReference>
<comment type="similarity">
    <text evidence="1 8">Belongs to the ArgJ family.</text>
</comment>
<comment type="subcellular location">
    <subcellularLocation>
        <location evidence="8">Cytoplasm</location>
    </subcellularLocation>
</comment>
<dbReference type="NCBIfam" id="NF003802">
    <property type="entry name" value="PRK05388.1"/>
    <property type="match status" value="1"/>
</dbReference>
<feature type="chain" id="PRO_5023511796" description="Arginine biosynthesis bifunctional protein ArgJ alpha chain" evidence="8">
    <location>
        <begin position="1"/>
        <end position="190"/>
    </location>
</feature>
<name>A0A433UX30_ANAVA</name>
<feature type="binding site" evidence="8">
    <location>
        <position position="154"/>
    </location>
    <ligand>
        <name>substrate</name>
    </ligand>
</feature>
<dbReference type="Gene3D" id="3.60.70.12">
    <property type="entry name" value="L-amino peptidase D-ALA esterase/amidase"/>
    <property type="match status" value="1"/>
</dbReference>
<dbReference type="PANTHER" id="PTHR23100">
    <property type="entry name" value="ARGININE BIOSYNTHESIS BIFUNCTIONAL PROTEIN ARGJ"/>
    <property type="match status" value="1"/>
</dbReference>
<dbReference type="EMBL" id="RSCM01000003">
    <property type="protein sequence ID" value="RUS98378.1"/>
    <property type="molecule type" value="Genomic_DNA"/>
</dbReference>
<comment type="catalytic activity">
    <reaction evidence="8">
        <text>N(2)-acetyl-L-ornithine + L-glutamate = N-acetyl-L-glutamate + L-ornithine</text>
        <dbReference type="Rhea" id="RHEA:15349"/>
        <dbReference type="ChEBI" id="CHEBI:29985"/>
        <dbReference type="ChEBI" id="CHEBI:44337"/>
        <dbReference type="ChEBI" id="CHEBI:46911"/>
        <dbReference type="ChEBI" id="CHEBI:57805"/>
        <dbReference type="EC" id="2.3.1.35"/>
    </reaction>
</comment>
<feature type="binding site" evidence="8">
    <location>
        <position position="191"/>
    </location>
    <ligand>
        <name>substrate</name>
    </ligand>
</feature>
<dbReference type="RefSeq" id="WP_127053368.1">
    <property type="nucleotide sequence ID" value="NZ_RSCM01000003.1"/>
</dbReference>
<dbReference type="CDD" id="cd02152">
    <property type="entry name" value="OAT"/>
    <property type="match status" value="1"/>
</dbReference>
<dbReference type="PANTHER" id="PTHR23100:SF0">
    <property type="entry name" value="ARGININE BIOSYNTHESIS BIFUNCTIONAL PROTEIN ARGJ, MITOCHONDRIAL"/>
    <property type="match status" value="1"/>
</dbReference>
<dbReference type="InterPro" id="IPR016117">
    <property type="entry name" value="ArgJ-like_dom_sf"/>
</dbReference>
<proteinExistence type="inferred from homology"/>
<dbReference type="GO" id="GO:0004358">
    <property type="term" value="F:L-glutamate N-acetyltransferase activity, acting on acetyl-L-ornithine as donor"/>
    <property type="evidence" value="ECO:0007669"/>
    <property type="project" value="UniProtKB-UniRule"/>
</dbReference>